<comment type="similarity">
    <text evidence="1">Belongs to the OsmC/Ohr family.</text>
</comment>
<dbReference type="EMBL" id="FRAT01000002">
    <property type="protein sequence ID" value="SHK38429.1"/>
    <property type="molecule type" value="Genomic_DNA"/>
</dbReference>
<evidence type="ECO:0000313" key="4">
    <source>
        <dbReference type="Proteomes" id="UP000184031"/>
    </source>
</evidence>
<organism evidence="3 4">
    <name type="scientific">Flagellimonas taeanensis</name>
    <dbReference type="NCBI Taxonomy" id="1005926"/>
    <lineage>
        <taxon>Bacteria</taxon>
        <taxon>Pseudomonadati</taxon>
        <taxon>Bacteroidota</taxon>
        <taxon>Flavobacteriia</taxon>
        <taxon>Flavobacteriales</taxon>
        <taxon>Flavobacteriaceae</taxon>
        <taxon>Flagellimonas</taxon>
    </lineage>
</organism>
<dbReference type="NCBIfam" id="TIGR03561">
    <property type="entry name" value="organ_hyd_perox"/>
    <property type="match status" value="1"/>
</dbReference>
<dbReference type="Proteomes" id="UP000184031">
    <property type="component" value="Unassembled WGS sequence"/>
</dbReference>
<dbReference type="PANTHER" id="PTHR33797:SF2">
    <property type="entry name" value="ORGANIC HYDROPEROXIDE RESISTANCE PROTEIN-LIKE"/>
    <property type="match status" value="1"/>
</dbReference>
<reference evidence="3 4" key="1">
    <citation type="submission" date="2016-11" db="EMBL/GenBank/DDBJ databases">
        <authorList>
            <person name="Varghese N."/>
            <person name="Submissions S."/>
        </authorList>
    </citation>
    <scope>NUCLEOTIDE SEQUENCE [LARGE SCALE GENOMIC DNA]</scope>
    <source>
        <strain evidence="3 4">CGMCC 1.12174</strain>
        <strain evidence="2 5">DSM 26351</strain>
    </source>
</reference>
<dbReference type="EMBL" id="FOKU01000002">
    <property type="protein sequence ID" value="SFB77413.1"/>
    <property type="molecule type" value="Genomic_DNA"/>
</dbReference>
<dbReference type="Proteomes" id="UP000198940">
    <property type="component" value="Unassembled WGS sequence"/>
</dbReference>
<evidence type="ECO:0000256" key="1">
    <source>
        <dbReference type="ARBA" id="ARBA00007378"/>
    </source>
</evidence>
<proteinExistence type="inferred from homology"/>
<evidence type="ECO:0000313" key="5">
    <source>
        <dbReference type="Proteomes" id="UP000198940"/>
    </source>
</evidence>
<evidence type="ECO:0000313" key="2">
    <source>
        <dbReference type="EMBL" id="SFB77413.1"/>
    </source>
</evidence>
<keyword evidence="5" id="KW-1185">Reference proteome</keyword>
<dbReference type="Gene3D" id="3.30.300.20">
    <property type="match status" value="1"/>
</dbReference>
<dbReference type="InterPro" id="IPR003718">
    <property type="entry name" value="OsmC/Ohr_fam"/>
</dbReference>
<dbReference type="AlphaFoldDB" id="A0A1M6S1F2"/>
<protein>
    <submittedName>
        <fullName evidence="3">Peroxiredoxin, Ohr subfamily</fullName>
    </submittedName>
</protein>
<dbReference type="SUPFAM" id="SSF82784">
    <property type="entry name" value="OsmC-like"/>
    <property type="match status" value="1"/>
</dbReference>
<dbReference type="Gene3D" id="2.20.25.10">
    <property type="match status" value="1"/>
</dbReference>
<accession>A0A1M6S1F2</accession>
<dbReference type="GO" id="GO:0006979">
    <property type="term" value="P:response to oxidative stress"/>
    <property type="evidence" value="ECO:0007669"/>
    <property type="project" value="InterPro"/>
</dbReference>
<dbReference type="InterPro" id="IPR036102">
    <property type="entry name" value="OsmC/Ohrsf"/>
</dbReference>
<dbReference type="InterPro" id="IPR015946">
    <property type="entry name" value="KH_dom-like_a/b"/>
</dbReference>
<evidence type="ECO:0000313" key="3">
    <source>
        <dbReference type="EMBL" id="SHK38429.1"/>
    </source>
</evidence>
<gene>
    <name evidence="2" type="ORF">SAMN04487891_102270</name>
    <name evidence="3" type="ORF">SAMN05216293_0949</name>
</gene>
<name>A0A1M6S1F2_9FLAO</name>
<dbReference type="Pfam" id="PF02566">
    <property type="entry name" value="OsmC"/>
    <property type="match status" value="1"/>
</dbReference>
<dbReference type="STRING" id="1055723.SAMN05216293_0949"/>
<dbReference type="PANTHER" id="PTHR33797">
    <property type="entry name" value="ORGANIC HYDROPEROXIDE RESISTANCE PROTEIN-LIKE"/>
    <property type="match status" value="1"/>
</dbReference>
<dbReference type="InterPro" id="IPR019953">
    <property type="entry name" value="OHR"/>
</dbReference>
<sequence>MMKTIFESKATNTGGRAGHVESEDGVLDFDISMPNAKGKPNPKSTNPEELFAAAYSTCFAGALQAVAKEQGIDDLGDFNVTATIAFNKEEEGFFLEATLDAYLPTVDQETGEDLINAAHEICPYSKATRDNITVHLNLMLDE</sequence>
<comment type="caution">
    <text evidence="3">The sequence shown here is derived from an EMBL/GenBank/DDBJ whole genome shotgun (WGS) entry which is preliminary data.</text>
</comment>